<evidence type="ECO:0000313" key="5">
    <source>
        <dbReference type="Proteomes" id="UP000280834"/>
    </source>
</evidence>
<sequence>MLPIIMLIESEIREKAYRLVTFSAVTFSFVAILAVFITLPMVNNYVNSIHMRVQSEMEFCKVIFFSENLTYHSVSFFAIL</sequence>
<organism evidence="6">
    <name type="scientific">Brugia timori</name>
    <dbReference type="NCBI Taxonomy" id="42155"/>
    <lineage>
        <taxon>Eukaryota</taxon>
        <taxon>Metazoa</taxon>
        <taxon>Ecdysozoa</taxon>
        <taxon>Nematoda</taxon>
        <taxon>Chromadorea</taxon>
        <taxon>Rhabditida</taxon>
        <taxon>Spirurina</taxon>
        <taxon>Spiruromorpha</taxon>
        <taxon>Filarioidea</taxon>
        <taxon>Onchocercidae</taxon>
        <taxon>Brugia</taxon>
    </lineage>
</organism>
<dbReference type="Proteomes" id="UP000280834">
    <property type="component" value="Unassembled WGS sequence"/>
</dbReference>
<gene>
    <name evidence="4" type="ORF">BTMF_LOCUS13793</name>
</gene>
<name>A0A0R3R705_9BILA</name>
<feature type="transmembrane region" description="Helical" evidence="2">
    <location>
        <begin position="20"/>
        <end position="42"/>
    </location>
</feature>
<dbReference type="STRING" id="42155.A0A0R3R705"/>
<evidence type="ECO:0000313" key="4">
    <source>
        <dbReference type="EMBL" id="VDO46853.1"/>
    </source>
</evidence>
<protein>
    <submittedName>
        <fullName evidence="6">Col_cuticle_N domain-containing protein</fullName>
    </submittedName>
</protein>
<dbReference type="InterPro" id="IPR002486">
    <property type="entry name" value="Col_cuticle_N"/>
</dbReference>
<keyword evidence="2" id="KW-0472">Membrane</keyword>
<keyword evidence="2" id="KW-0812">Transmembrane</keyword>
<dbReference type="GO" id="GO:0042302">
    <property type="term" value="F:structural constituent of cuticle"/>
    <property type="evidence" value="ECO:0007669"/>
    <property type="project" value="InterPro"/>
</dbReference>
<dbReference type="EMBL" id="UZAG01020473">
    <property type="protein sequence ID" value="VDO46853.1"/>
    <property type="molecule type" value="Genomic_DNA"/>
</dbReference>
<evidence type="ECO:0000313" key="6">
    <source>
        <dbReference type="WBParaSite" id="BTMF_0001580301-mRNA-1"/>
    </source>
</evidence>
<evidence type="ECO:0000256" key="1">
    <source>
        <dbReference type="ARBA" id="ARBA00022737"/>
    </source>
</evidence>
<dbReference type="AlphaFoldDB" id="A0A0R3R705"/>
<keyword evidence="1" id="KW-0677">Repeat</keyword>
<proteinExistence type="predicted"/>
<dbReference type="WBParaSite" id="BTMF_0001580301-mRNA-1">
    <property type="protein sequence ID" value="BTMF_0001580301-mRNA-1"/>
    <property type="gene ID" value="BTMF_0001580301"/>
</dbReference>
<reference evidence="4 5" key="2">
    <citation type="submission" date="2018-11" db="EMBL/GenBank/DDBJ databases">
        <authorList>
            <consortium name="Pathogen Informatics"/>
        </authorList>
    </citation>
    <scope>NUCLEOTIDE SEQUENCE [LARGE SCALE GENOMIC DNA]</scope>
</reference>
<feature type="domain" description="Nematode cuticle collagen N-terminal" evidence="3">
    <location>
        <begin position="19"/>
        <end position="74"/>
    </location>
</feature>
<keyword evidence="2" id="KW-1133">Transmembrane helix</keyword>
<dbReference type="Pfam" id="PF01484">
    <property type="entry name" value="Col_cuticle_N"/>
    <property type="match status" value="1"/>
</dbReference>
<evidence type="ECO:0000259" key="3">
    <source>
        <dbReference type="SMART" id="SM01088"/>
    </source>
</evidence>
<evidence type="ECO:0000256" key="2">
    <source>
        <dbReference type="SAM" id="Phobius"/>
    </source>
</evidence>
<keyword evidence="5" id="KW-1185">Reference proteome</keyword>
<dbReference type="SMART" id="SM01088">
    <property type="entry name" value="Col_cuticle_N"/>
    <property type="match status" value="1"/>
</dbReference>
<accession>A0A0R3R705</accession>
<reference evidence="6" key="1">
    <citation type="submission" date="2017-02" db="UniProtKB">
        <authorList>
            <consortium name="WormBaseParasite"/>
        </authorList>
    </citation>
    <scope>IDENTIFICATION</scope>
</reference>